<accession>A0A9Y2AKQ7</accession>
<dbReference type="InterPro" id="IPR005251">
    <property type="entry name" value="IF-M1Pi"/>
</dbReference>
<dbReference type="PANTHER" id="PTHR43475:SF1">
    <property type="entry name" value="METHYLTHIORIBOSE-1-PHOSPHATE ISOMERASE"/>
    <property type="match status" value="1"/>
</dbReference>
<dbReference type="NCBIfam" id="TIGR00512">
    <property type="entry name" value="salvage_mtnA"/>
    <property type="match status" value="1"/>
</dbReference>
<keyword evidence="3" id="KW-0028">Amino-acid biosynthesis</keyword>
<evidence type="ECO:0000313" key="5">
    <source>
        <dbReference type="Proteomes" id="UP001243623"/>
    </source>
</evidence>
<dbReference type="SUPFAM" id="SSF100950">
    <property type="entry name" value="NagB/RpiA/CoA transferase-like"/>
    <property type="match status" value="1"/>
</dbReference>
<comment type="pathway">
    <text evidence="3">Amino-acid biosynthesis; L-methionine biosynthesis via salvage pathway; L-methionine from S-methyl-5-thio-alpha-D-ribose 1-phosphate: step 1/6.</text>
</comment>
<evidence type="ECO:0000256" key="1">
    <source>
        <dbReference type="ARBA" id="ARBA00023235"/>
    </source>
</evidence>
<dbReference type="AlphaFoldDB" id="A0A9Y2AKQ7"/>
<dbReference type="Pfam" id="PF01008">
    <property type="entry name" value="IF-2B"/>
    <property type="match status" value="1"/>
</dbReference>
<comment type="function">
    <text evidence="3">Catalyzes the interconversion of methylthioribose-1-phosphate (MTR-1-P) into methylthioribulose-1-phosphate (MTRu-1-P).</text>
</comment>
<feature type="site" description="Transition state stabilizer" evidence="3">
    <location>
        <position position="154"/>
    </location>
</feature>
<feature type="binding site" evidence="3">
    <location>
        <begin position="244"/>
        <end position="245"/>
    </location>
    <ligand>
        <name>substrate</name>
    </ligand>
</feature>
<dbReference type="FunFam" id="3.40.50.10470:FF:000006">
    <property type="entry name" value="Methylthioribose-1-phosphate isomerase"/>
    <property type="match status" value="1"/>
</dbReference>
<proteinExistence type="inferred from homology"/>
<dbReference type="InterPro" id="IPR000649">
    <property type="entry name" value="IF-2B-related"/>
</dbReference>
<feature type="binding site" evidence="3">
    <location>
        <position position="84"/>
    </location>
    <ligand>
        <name>substrate</name>
    </ligand>
</feature>
<dbReference type="InterPro" id="IPR037171">
    <property type="entry name" value="NagB/RpiA_transferase-like"/>
</dbReference>
<dbReference type="EC" id="5.3.1.23" evidence="3"/>
<feature type="active site" description="Proton donor" evidence="3">
    <location>
        <position position="234"/>
    </location>
</feature>
<evidence type="ECO:0000256" key="3">
    <source>
        <dbReference type="HAMAP-Rule" id="MF_01678"/>
    </source>
</evidence>
<comment type="similarity">
    <text evidence="3">Belongs to the EIF-2B alpha/beta/delta subunits family. MtnA subfamily.</text>
</comment>
<dbReference type="EMBL" id="CP120678">
    <property type="protein sequence ID" value="WIW71963.1"/>
    <property type="molecule type" value="Genomic_DNA"/>
</dbReference>
<dbReference type="GO" id="GO:0046523">
    <property type="term" value="F:S-methyl-5-thioribose-1-phosphate isomerase activity"/>
    <property type="evidence" value="ECO:0007669"/>
    <property type="project" value="UniProtKB-UniRule"/>
</dbReference>
<name>A0A9Y2AKQ7_9FIRM</name>
<dbReference type="FunFam" id="1.20.120.420:FF:000003">
    <property type="entry name" value="Methylthioribose-1-phosphate isomerase"/>
    <property type="match status" value="1"/>
</dbReference>
<dbReference type="InterPro" id="IPR011559">
    <property type="entry name" value="Initiation_fac_2B_a/b/d"/>
</dbReference>
<keyword evidence="3" id="KW-0486">Methionine biosynthesis</keyword>
<comment type="catalytic activity">
    <reaction evidence="2 3">
        <text>5-(methylsulfanyl)-alpha-D-ribose 1-phosphate = 5-(methylsulfanyl)-D-ribulose 1-phosphate</text>
        <dbReference type="Rhea" id="RHEA:19989"/>
        <dbReference type="ChEBI" id="CHEBI:58533"/>
        <dbReference type="ChEBI" id="CHEBI:58548"/>
        <dbReference type="EC" id="5.3.1.23"/>
    </reaction>
</comment>
<dbReference type="Proteomes" id="UP001243623">
    <property type="component" value="Chromosome"/>
</dbReference>
<dbReference type="GO" id="GO:0019509">
    <property type="term" value="P:L-methionine salvage from methylthioadenosine"/>
    <property type="evidence" value="ECO:0007669"/>
    <property type="project" value="UniProtKB-UniRule"/>
</dbReference>
<reference evidence="4" key="1">
    <citation type="submission" date="2023-03" db="EMBL/GenBank/DDBJ databases">
        <title>Selenobaculum gbiensis gen. nov. sp. nov., a new bacterium isolated from the gut microbiota of IBD patient.</title>
        <authorList>
            <person name="Yeo S."/>
            <person name="Park H."/>
            <person name="Huh C.S."/>
        </authorList>
    </citation>
    <scope>NUCLEOTIDE SEQUENCE</scope>
    <source>
        <strain evidence="4">ICN-92133</strain>
    </source>
</reference>
<keyword evidence="5" id="KW-1185">Reference proteome</keyword>
<organism evidence="4 5">
    <name type="scientific">Selenobaculum gibii</name>
    <dbReference type="NCBI Taxonomy" id="3054208"/>
    <lineage>
        <taxon>Bacteria</taxon>
        <taxon>Bacillati</taxon>
        <taxon>Bacillota</taxon>
        <taxon>Negativicutes</taxon>
        <taxon>Selenomonadales</taxon>
        <taxon>Selenomonadaceae</taxon>
        <taxon>Selenobaculum</taxon>
    </lineage>
</organism>
<sequence length="346" mass="38458">MRWNHGSLELLDQTKLPTTIEYIQCDNYQIVAEAIKKLEVRGAPAIGAAAAFGYVLGAKQFQSLELKNFISRLEHVSEELRATRPTAVNLFWALDRMDNLLRQHLQKKSSMKEIIFSLEEEAIRIADEDKKVNCALSKYGAELFKSPMNFLTHCNAGALATVDMGTALGVIRQTYADGHVKRVFADETRPLLQGARLTAFELTQDNIPVTLISDNMAGWVMKNKMVDAVIVGADRIAANGDVANKIGTYSVAVLAKEHHIPFYVAAPSSTFDFSLDNGEQIPIEERNKNEVTHVLGTQIAPLEVDVFNPAFDVTPHALIAGIITEYGVLKEDYKKSIQELKQKLEK</sequence>
<gene>
    <name evidence="3 4" type="primary">mtnA</name>
    <name evidence="4" type="ORF">P3F81_05755</name>
</gene>
<dbReference type="Gene3D" id="3.40.50.10470">
    <property type="entry name" value="Translation initiation factor eif-2b, domain 2"/>
    <property type="match status" value="1"/>
</dbReference>
<dbReference type="PANTHER" id="PTHR43475">
    <property type="entry name" value="METHYLTHIORIBOSE-1-PHOSPHATE ISOMERASE"/>
    <property type="match status" value="1"/>
</dbReference>
<dbReference type="InterPro" id="IPR027363">
    <property type="entry name" value="M1Pi_N"/>
</dbReference>
<feature type="binding site" evidence="3">
    <location>
        <begin position="41"/>
        <end position="43"/>
    </location>
    <ligand>
        <name>substrate</name>
    </ligand>
</feature>
<keyword evidence="1 3" id="KW-0413">Isomerase</keyword>
<evidence type="ECO:0000256" key="2">
    <source>
        <dbReference type="ARBA" id="ARBA00052401"/>
    </source>
</evidence>
<dbReference type="InterPro" id="IPR042529">
    <property type="entry name" value="IF_2B-like_C"/>
</dbReference>
<dbReference type="NCBIfam" id="TIGR00524">
    <property type="entry name" value="eIF-2B_rel"/>
    <property type="match status" value="1"/>
</dbReference>
<dbReference type="HAMAP" id="MF_01678">
    <property type="entry name" value="Salvage_MtnA"/>
    <property type="match status" value="1"/>
</dbReference>
<dbReference type="Gene3D" id="1.20.120.420">
    <property type="entry name" value="translation initiation factor eif-2b, domain 1"/>
    <property type="match status" value="1"/>
</dbReference>
<dbReference type="RefSeq" id="WP_147669210.1">
    <property type="nucleotide sequence ID" value="NZ_CP120678.1"/>
</dbReference>
<protein>
    <recommendedName>
        <fullName evidence="3">Methylthioribose-1-phosphate isomerase</fullName>
        <shortName evidence="3">M1Pi</shortName>
        <shortName evidence="3">MTR-1-P isomerase</shortName>
        <ecNumber evidence="3">5.3.1.23</ecNumber>
    </recommendedName>
    <alternativeName>
        <fullName evidence="3">S-methyl-5-thioribose-1-phosphate isomerase</fullName>
    </alternativeName>
</protein>
<dbReference type="NCBIfam" id="NF004326">
    <property type="entry name" value="PRK05720.1"/>
    <property type="match status" value="1"/>
</dbReference>
<evidence type="ECO:0000313" key="4">
    <source>
        <dbReference type="EMBL" id="WIW71963.1"/>
    </source>
</evidence>
<feature type="binding site" evidence="3">
    <location>
        <position position="193"/>
    </location>
    <ligand>
        <name>substrate</name>
    </ligand>
</feature>
<dbReference type="KEGG" id="sgbi:P3F81_05755"/>